<dbReference type="PATRIC" id="fig|1208323.3.peg.2392"/>
<dbReference type="PANTHER" id="PTHR23534:SF1">
    <property type="entry name" value="MAJOR FACILITATOR SUPERFAMILY PROTEIN"/>
    <property type="match status" value="1"/>
</dbReference>
<accession>K2J965</accession>
<keyword evidence="1" id="KW-0812">Transmembrane</keyword>
<evidence type="ECO:0000313" key="2">
    <source>
        <dbReference type="EMBL" id="EKE71397.1"/>
    </source>
</evidence>
<dbReference type="eggNOG" id="COG2814">
    <property type="taxonomic scope" value="Bacteria"/>
</dbReference>
<comment type="caution">
    <text evidence="2">The sequence shown here is derived from an EMBL/GenBank/DDBJ whole genome shotgun (WGS) entry which is preliminary data.</text>
</comment>
<dbReference type="STRING" id="1208323.B30_11550"/>
<name>K2J965_9RHOB</name>
<evidence type="ECO:0000256" key="1">
    <source>
        <dbReference type="SAM" id="Phobius"/>
    </source>
</evidence>
<protein>
    <recommendedName>
        <fullName evidence="4">MFS transporter</fullName>
    </recommendedName>
</protein>
<sequence length="134" mass="14018">MVPLAFVHIRRAVQNGRRTRPTRAAIFAILKRGPVLIAVCVGAVSPGIMVLLMTPTPLAMIGCDYGEALAGDVVRWHVVAMFAPSFATGFVIKRFGTRSVMVAGLALPIASALTAASGISQNHFYGALSLLGVG</sequence>
<dbReference type="SUPFAM" id="SSF103473">
    <property type="entry name" value="MFS general substrate transporter"/>
    <property type="match status" value="1"/>
</dbReference>
<feature type="transmembrane region" description="Helical" evidence="1">
    <location>
        <begin position="73"/>
        <end position="92"/>
    </location>
</feature>
<reference evidence="2 3" key="1">
    <citation type="submission" date="2012-09" db="EMBL/GenBank/DDBJ databases">
        <title>Celeribacter baekdonensis B30 Genome Sequencing.</title>
        <authorList>
            <person name="Wang W."/>
        </authorList>
    </citation>
    <scope>NUCLEOTIDE SEQUENCE [LARGE SCALE GENOMIC DNA]</scope>
    <source>
        <strain evidence="2 3">B30</strain>
    </source>
</reference>
<dbReference type="Proteomes" id="UP000006762">
    <property type="component" value="Unassembled WGS sequence"/>
</dbReference>
<dbReference type="AlphaFoldDB" id="K2J965"/>
<dbReference type="RefSeq" id="WP_009572260.1">
    <property type="nucleotide sequence ID" value="NZ_AMRK01000005.1"/>
</dbReference>
<keyword evidence="3" id="KW-1185">Reference proteome</keyword>
<organism evidence="2 3">
    <name type="scientific">Celeribacter baekdonensis B30</name>
    <dbReference type="NCBI Taxonomy" id="1208323"/>
    <lineage>
        <taxon>Bacteria</taxon>
        <taxon>Pseudomonadati</taxon>
        <taxon>Pseudomonadota</taxon>
        <taxon>Alphaproteobacteria</taxon>
        <taxon>Rhodobacterales</taxon>
        <taxon>Roseobacteraceae</taxon>
        <taxon>Celeribacter</taxon>
    </lineage>
</organism>
<dbReference type="InterPro" id="IPR036259">
    <property type="entry name" value="MFS_trans_sf"/>
</dbReference>
<gene>
    <name evidence="2" type="ORF">B30_11550</name>
</gene>
<feature type="transmembrane region" description="Helical" evidence="1">
    <location>
        <begin position="99"/>
        <end position="119"/>
    </location>
</feature>
<dbReference type="OrthoDB" id="8558006at2"/>
<evidence type="ECO:0000313" key="3">
    <source>
        <dbReference type="Proteomes" id="UP000006762"/>
    </source>
</evidence>
<dbReference type="PANTHER" id="PTHR23534">
    <property type="entry name" value="MFS PERMEASE"/>
    <property type="match status" value="1"/>
</dbReference>
<dbReference type="EMBL" id="AMRK01000005">
    <property type="protein sequence ID" value="EKE71397.1"/>
    <property type="molecule type" value="Genomic_DNA"/>
</dbReference>
<evidence type="ECO:0008006" key="4">
    <source>
        <dbReference type="Google" id="ProtNLM"/>
    </source>
</evidence>
<keyword evidence="1" id="KW-1133">Transmembrane helix</keyword>
<proteinExistence type="predicted"/>
<feature type="transmembrane region" description="Helical" evidence="1">
    <location>
        <begin position="33"/>
        <end position="53"/>
    </location>
</feature>
<keyword evidence="1" id="KW-0472">Membrane</keyword>